<dbReference type="EMBL" id="ML178893">
    <property type="protein sequence ID" value="TFK95314.1"/>
    <property type="molecule type" value="Genomic_DNA"/>
</dbReference>
<keyword evidence="3" id="KW-1185">Reference proteome</keyword>
<evidence type="ECO:0000313" key="3">
    <source>
        <dbReference type="Proteomes" id="UP000305067"/>
    </source>
</evidence>
<evidence type="ECO:0000256" key="1">
    <source>
        <dbReference type="SAM" id="MobiDB-lite"/>
    </source>
</evidence>
<accession>A0A5C3PZP2</accession>
<sequence length="449" mass="49548">MNIMQVCGVVVSIGKESRRTYLFVAEKPSVTPPSDSDEKVGLNSPQRDASADVGIPVHSNADNLLRGVLASFGPQTAELKAQNATSGLKDSSAVLTTSPLVPVNTWNQSHHQPHCEPDTALFNLFNLSNIDSSWAKEIIPVGVVELWMDFERFRKLGAASSTILCQSGLNKGSLSGDLVINGLREMTTSEDAAPEELKGEELITLLFNRKFKFNRQFFGSPSDPFRTLLSAVLLNPKQMKVIEEAGIMELVIIPPTSRRLPGGSGVSSREREEISSPMNSEMVNSIIMAAFHAQGDTTQDLNDDDLPLAQPPNIYSQTSTPVFKYYADKLTGSLRLSDINSDYARVWKQTFNIPARFRFLKLFCNIQQWIMKSEQGKILRECEPTVHKLADQAFTVLKNNLCLNSKQIKTYTGHGSGTSTVKESVTNEPVGSRNRGTSTLHEVHNAEEF</sequence>
<protein>
    <submittedName>
        <fullName evidence="2">Uncharacterized protein</fullName>
    </submittedName>
</protein>
<name>A0A5C3PZP2_9AGAR</name>
<proteinExistence type="predicted"/>
<dbReference type="Proteomes" id="UP000305067">
    <property type="component" value="Unassembled WGS sequence"/>
</dbReference>
<reference evidence="2 3" key="1">
    <citation type="journal article" date="2019" name="Nat. Ecol. Evol.">
        <title>Megaphylogeny resolves global patterns of mushroom evolution.</title>
        <authorList>
            <person name="Varga T."/>
            <person name="Krizsan K."/>
            <person name="Foldi C."/>
            <person name="Dima B."/>
            <person name="Sanchez-Garcia M."/>
            <person name="Sanchez-Ramirez S."/>
            <person name="Szollosi G.J."/>
            <person name="Szarkandi J.G."/>
            <person name="Papp V."/>
            <person name="Albert L."/>
            <person name="Andreopoulos W."/>
            <person name="Angelini C."/>
            <person name="Antonin V."/>
            <person name="Barry K.W."/>
            <person name="Bougher N.L."/>
            <person name="Buchanan P."/>
            <person name="Buyck B."/>
            <person name="Bense V."/>
            <person name="Catcheside P."/>
            <person name="Chovatia M."/>
            <person name="Cooper J."/>
            <person name="Damon W."/>
            <person name="Desjardin D."/>
            <person name="Finy P."/>
            <person name="Geml J."/>
            <person name="Haridas S."/>
            <person name="Hughes K."/>
            <person name="Justo A."/>
            <person name="Karasinski D."/>
            <person name="Kautmanova I."/>
            <person name="Kiss B."/>
            <person name="Kocsube S."/>
            <person name="Kotiranta H."/>
            <person name="LaButti K.M."/>
            <person name="Lechner B.E."/>
            <person name="Liimatainen K."/>
            <person name="Lipzen A."/>
            <person name="Lukacs Z."/>
            <person name="Mihaltcheva S."/>
            <person name="Morgado L.N."/>
            <person name="Niskanen T."/>
            <person name="Noordeloos M.E."/>
            <person name="Ohm R.A."/>
            <person name="Ortiz-Santana B."/>
            <person name="Ovrebo C."/>
            <person name="Racz N."/>
            <person name="Riley R."/>
            <person name="Savchenko A."/>
            <person name="Shiryaev A."/>
            <person name="Soop K."/>
            <person name="Spirin V."/>
            <person name="Szebenyi C."/>
            <person name="Tomsovsky M."/>
            <person name="Tulloss R.E."/>
            <person name="Uehling J."/>
            <person name="Grigoriev I.V."/>
            <person name="Vagvolgyi C."/>
            <person name="Papp T."/>
            <person name="Martin F.M."/>
            <person name="Miettinen O."/>
            <person name="Hibbett D.S."/>
            <person name="Nagy L.G."/>
        </authorList>
    </citation>
    <scope>NUCLEOTIDE SEQUENCE [LARGE SCALE GENOMIC DNA]</scope>
    <source>
        <strain evidence="2 3">CBS 309.79</strain>
    </source>
</reference>
<gene>
    <name evidence="2" type="ORF">BDV98DRAFT_644507</name>
</gene>
<dbReference type="AlphaFoldDB" id="A0A5C3PZP2"/>
<evidence type="ECO:0000313" key="2">
    <source>
        <dbReference type="EMBL" id="TFK95314.1"/>
    </source>
</evidence>
<feature type="region of interest" description="Disordered" evidence="1">
    <location>
        <begin position="28"/>
        <end position="52"/>
    </location>
</feature>
<feature type="region of interest" description="Disordered" evidence="1">
    <location>
        <begin position="414"/>
        <end position="449"/>
    </location>
</feature>
<feature type="compositionally biased region" description="Polar residues" evidence="1">
    <location>
        <begin position="417"/>
        <end position="440"/>
    </location>
</feature>
<organism evidence="2 3">
    <name type="scientific">Pterulicium gracile</name>
    <dbReference type="NCBI Taxonomy" id="1884261"/>
    <lineage>
        <taxon>Eukaryota</taxon>
        <taxon>Fungi</taxon>
        <taxon>Dikarya</taxon>
        <taxon>Basidiomycota</taxon>
        <taxon>Agaricomycotina</taxon>
        <taxon>Agaricomycetes</taxon>
        <taxon>Agaricomycetidae</taxon>
        <taxon>Agaricales</taxon>
        <taxon>Pleurotineae</taxon>
        <taxon>Pterulaceae</taxon>
        <taxon>Pterulicium</taxon>
    </lineage>
</organism>